<dbReference type="EMBL" id="CP000583">
    <property type="protein sequence ID" value="ABO95385.1"/>
    <property type="molecule type" value="Genomic_DNA"/>
</dbReference>
<organism evidence="3 4">
    <name type="scientific">Ostreococcus lucimarinus (strain CCE9901)</name>
    <dbReference type="NCBI Taxonomy" id="436017"/>
    <lineage>
        <taxon>Eukaryota</taxon>
        <taxon>Viridiplantae</taxon>
        <taxon>Chlorophyta</taxon>
        <taxon>Mamiellophyceae</taxon>
        <taxon>Mamiellales</taxon>
        <taxon>Bathycoccaceae</taxon>
        <taxon>Ostreococcus</taxon>
    </lineage>
</organism>
<dbReference type="PANTHER" id="PTHR16166">
    <property type="entry name" value="VACUOLAR PROTEIN SORTING-ASSOCIATED PROTEIN VPS13"/>
    <property type="match status" value="1"/>
</dbReference>
<dbReference type="OMA" id="TREGPMC"/>
<proteinExistence type="predicted"/>
<sequence>MIGAHTILAPLLARALNRYLDGVNSDTLRIALLRRKLSLRNVSVNCDALNRELNLGIKLTRVRIETIDVHYAVFGKREETLRVRVEGVDVEAEAPNDDEEDEDDSGDGVDSDALRERRDAREKAMEHIASAMETHAREMVKGSAWSNAWFAAAFERLSVECRRASATYATKATGSGREGDVGRLRGSIERFTMKSVGKTSSARSAEDDEDANDGEPERKKTKTSEHDDDAGDASFSGDAMKRVEITGLSLIVDDGETSGQHDVVGPNGRVRMDVHLRKRARRARFLRPKASKYVAKIDVRDVLETNISASQAQMLLLVRDEIDMWTKRRAHGERRPKTKNPVDWWRYAVRATVPRGEHHRARMLDRLRHGRSQLEAYVEVCVERKRGQRITMPEHLQKFETRLTADDVELITSLVERKVASLQETEDDMMDSMFPSYHSSYSAADIFDTSGDDAEETAEQIRRMPESKQTSTSLTSYLYAKSTSYISKAYNYVNVSSKYASASESVGDFEPEVSVEIPGVSMTIRDAAENRLRFTANNISLAHGALFADDEGVVSETQIHVDRVHAEDSSSGVAEDMIWSRETDGERAVTIKLNPSACATLDVLVNVHVKMAPHGMAIRPSTAKVLAGFASIRDGPYWQALRRATLGLNNRSPECRLKMIKLLGDGIQAIPVLVEIDSPLLVVPAQTAPPSIDVETSAALAFGAEKIVFCQENGSRSRDDGSFDRLVDEASAMMDYAYDAKEAWRALEELSEFVLQTRSFAHVDGAWMTAANASAAIAEGVKLTVVNDATIFDSDVTMVDLEPIELNFDPVSVAAVVHVVQAFADVSVQTTASSTPFAVDSGLRFNLEKIALNLNSASGRMHYTVTDISIATKGSSDDWRMKSSVGTVSGVHMDADSAQTEIVRCSPKDSILKAHVCARIAGTIELGAIDVRVTQNVLETLSEFARLTKDVKKFFGERLHVASPIQSRSVRGEFDRAWSCVATFDIADSLSLFLHGSIEPMSFKLFEESGEKEAVALTTRAMEIRGNASHVELELPRMLLSILNAEFSTSLLDVEDVHFTHSFGSASNAAKVQVGSIGAEITPTDVRRLVVVSESIPKMPSLTKSSPIASPGITDAKVFSIPSVDVNVKRIRLSAREADEISLTFFDVTGRASPREDGHLAELRVDSIDLQVCTRKSIEHPTTLLHISSESGAAVKMDAMYAQGSVKSELLIGKGDVEFNAPYIIAGTSVLHGVRQAMPVLTASTTTSAPSISPLSLTLVSANFRTETWTVQLPWRSESERHAPLRIVRLKTRQSGTLNEFTAGSCVNATFTLDEFTLETGYCKDEDDLEGSSIMFTLAEVIGLSSRMTLPPTSPEHFARKVVPKMDVTVHEMRARANEVSLHLIQEVSALILAQPATLNAIEAYDQLPSSSSPHEFDLSINVESMSACLEHAQVHIVVPVLQVMMTDARVDVKSSSSGVDGSASMDVEMDYLHPVKAAWEPILEPMRVSTSIKLTPEFLFESVNINVAAGIEITMSHSVVEALLKTQIIAQAAQAPIADLEQSTTFGPCTYQMTNATGFNVAYALTLVRGGEITSAGAGKTIAGDTNVMHFERREENRACKTNRVIERGASYWASPINDDDEDDGASVRHRSESTQERVPHVSLEFEDIQVDIDEAISLDTIGEETSLLEYEAQMVDGSCARVIAEIGPCSNKVNRYELLLRSDVAILNGTNAPIVMCFQQSATLPATIFGPILPGESVWLPIPLRLAKNVQWRVVSPDEDFGEISVDEVDDSEASAGSPFLSPLHRSKTNATPRSPFGDAFWRRRHNWSTFVAFSDLVAKEDAIEASLCSVTKEHSIASSDPYTCAFTVTRDETLKRVQLALSAPLKFVNTLPLQMVVTCRARNAFGHDARIESHVVNPGESTLFTASHPTWSASVSAQIVGYAPCEELVVPEYTMALKNAKCQANGEIYHVDRDTKRIHDGGDKSSSQAVSLRFTFYIDEATQSRTLYCAAPLVVLNSTSCAIVLEDMLYGTEMEESVQSEIEVFESNPDAERQGTNSPLPNRLFIEDAENFETPPAPASPFARLAQNQALPSLRRMSSSTNVLSQTSPLLMRQSSLRLNADSVTLLTPSTPGRQTVSTDHGVDYGVDDEDSLDQRATVLGSSAHWRKSIKRRPRIRIRLKSSSAWSRPFRIDPTGLPIEIRLPSDAGSDVCEHVFVVTASMVSTDKLCKTAKIMIRPKFLIKSTLDEAVWIRHGGTESVDLLQPRSATPLRWFDMRSKVPKVIMFRPEKGVFEWSKPVHVPEHTASILKMRHLGGDSTLHTETITVSILENDDGTFDIRIARPTEIDGALGMHSIENHSNASIWYHQLGADDARATLAPKESEERLIEDSSLPRALVIGYGDLSLGEPISLDITRTLSYSVVTTDKRCLRVMVTREGPMCSVIIEDALSSRVADTPERPRLSTKTPQRPGAPVNVSFKCGWIGVSAIHGHEELLYGRVSGITVKVLADGSEFKSAVRVHSARVDHTSSKAKRPIVLAIPERHQSAREALELQVHGRVQKLNGLPVIRSLKVDLAPAFVDLHDELIESVPRAIAPCVRHAELLLPPAKPTIKANGARKRSLEGETVGALTSVYLQELIINDVELVLSFSRLPGLPVAVRALAGVDRANLRLRGFHMNQPSLMAADVSMMAARHFAREAVIVAGSLWAHNSLLGDPRRLWDEIIEAFDEMHQGSATTALPRVIMALTAAFAHSGETALSQARDVVDGWLEALEVAQASRRFSLRPRRLGTVEDLEKQATVTFVARIFDTVGRVVFDVIDGPLHGLELAGVRGLVEGSVIGLMSALTRVLAAALDGAELSARRLRLFTAAKTFEGEYMRPRRPLPTSYMDPIRPYHLIEAIGRETLAKLASSEKRERFVATASLMWPSHDMCVLTGGKLLVVHRSDVNAPYVRSSVRFVDISGVLRDGNRVSVYAARAERSTRVSLAQTQSVFARAYGFAFGWMHREQDQSFHDVDETFRGEDAATPTSIVVRCADEDAARWLSSALSPFVNANAKQN</sequence>
<feature type="region of interest" description="Disordered" evidence="1">
    <location>
        <begin position="169"/>
        <end position="236"/>
    </location>
</feature>
<feature type="compositionally biased region" description="Basic and acidic residues" evidence="1">
    <location>
        <begin position="1627"/>
        <end position="1640"/>
    </location>
</feature>
<dbReference type="InterPro" id="IPR009543">
    <property type="entry name" value="VPS13_VAB"/>
</dbReference>
<dbReference type="GO" id="GO:0006623">
    <property type="term" value="P:protein targeting to vacuole"/>
    <property type="evidence" value="ECO:0007669"/>
    <property type="project" value="TreeGrafter"/>
</dbReference>
<evidence type="ECO:0000259" key="2">
    <source>
        <dbReference type="Pfam" id="PF25036"/>
    </source>
</evidence>
<dbReference type="GeneID" id="5000749"/>
<dbReference type="Proteomes" id="UP000001568">
    <property type="component" value="Chromosome 3"/>
</dbReference>
<evidence type="ECO:0000313" key="3">
    <source>
        <dbReference type="EMBL" id="ABO95385.1"/>
    </source>
</evidence>
<feature type="compositionally biased region" description="Basic and acidic residues" evidence="1">
    <location>
        <begin position="215"/>
        <end position="225"/>
    </location>
</feature>
<dbReference type="GO" id="GO:0045053">
    <property type="term" value="P:protein retention in Golgi apparatus"/>
    <property type="evidence" value="ECO:0007669"/>
    <property type="project" value="TreeGrafter"/>
</dbReference>
<dbReference type="InterPro" id="IPR026847">
    <property type="entry name" value="VPS13"/>
</dbReference>
<gene>
    <name evidence="3" type="ORF">OSTLU_30879</name>
</gene>
<dbReference type="Pfam" id="PF25036">
    <property type="entry name" value="VPS13_VAB"/>
    <property type="match status" value="1"/>
</dbReference>
<feature type="compositionally biased region" description="Basic and acidic residues" evidence="1">
    <location>
        <begin position="112"/>
        <end position="122"/>
    </location>
</feature>
<dbReference type="RefSeq" id="XP_001417092.1">
    <property type="nucleotide sequence ID" value="XM_001417055.1"/>
</dbReference>
<name>A4RV81_OSTLU</name>
<feature type="compositionally biased region" description="Basic and acidic residues" evidence="1">
    <location>
        <begin position="177"/>
        <end position="192"/>
    </location>
</feature>
<reference evidence="3 4" key="1">
    <citation type="journal article" date="2007" name="Proc. Natl. Acad. Sci. U.S.A.">
        <title>The tiny eukaryote Ostreococcus provides genomic insights into the paradox of plankton speciation.</title>
        <authorList>
            <person name="Palenik B."/>
            <person name="Grimwood J."/>
            <person name="Aerts A."/>
            <person name="Rouze P."/>
            <person name="Salamov A."/>
            <person name="Putnam N."/>
            <person name="Dupont C."/>
            <person name="Jorgensen R."/>
            <person name="Derelle E."/>
            <person name="Rombauts S."/>
            <person name="Zhou K."/>
            <person name="Otillar R."/>
            <person name="Merchant S.S."/>
            <person name="Podell S."/>
            <person name="Gaasterland T."/>
            <person name="Napoli C."/>
            <person name="Gendler K."/>
            <person name="Manuell A."/>
            <person name="Tai V."/>
            <person name="Vallon O."/>
            <person name="Piganeau G."/>
            <person name="Jancek S."/>
            <person name="Heijde M."/>
            <person name="Jabbari K."/>
            <person name="Bowler C."/>
            <person name="Lohr M."/>
            <person name="Robbens S."/>
            <person name="Werner G."/>
            <person name="Dubchak I."/>
            <person name="Pazour G.J."/>
            <person name="Ren Q."/>
            <person name="Paulsen I."/>
            <person name="Delwiche C."/>
            <person name="Schmutz J."/>
            <person name="Rokhsar D."/>
            <person name="Van de Peer Y."/>
            <person name="Moreau H."/>
            <person name="Grigoriev I.V."/>
        </authorList>
    </citation>
    <scope>NUCLEOTIDE SEQUENCE [LARGE SCALE GENOMIC DNA]</scope>
    <source>
        <strain evidence="3 4">CCE9901</strain>
    </source>
</reference>
<feature type="domain" description="Vacuolar protein sorting-associated protein 13 VPS13 adaptor binding" evidence="2">
    <location>
        <begin position="2155"/>
        <end position="2351"/>
    </location>
</feature>
<keyword evidence="4" id="KW-1185">Reference proteome</keyword>
<accession>A4RV81</accession>
<feature type="region of interest" description="Disordered" evidence="1">
    <location>
        <begin position="1617"/>
        <end position="1640"/>
    </location>
</feature>
<dbReference type="HOGENOM" id="CLU_225983_0_0_1"/>
<dbReference type="PANTHER" id="PTHR16166:SF130">
    <property type="entry name" value="PROTEIN SORTING-ASSOCIATED PROTEIN, PUTATIVE (DUF1162)-RELATED"/>
    <property type="match status" value="1"/>
</dbReference>
<protein>
    <recommendedName>
        <fullName evidence="2">Vacuolar protein sorting-associated protein 13 VPS13 adaptor binding domain-containing protein</fullName>
    </recommendedName>
</protein>
<feature type="region of interest" description="Disordered" evidence="1">
    <location>
        <begin position="87"/>
        <end position="122"/>
    </location>
</feature>
<dbReference type="Gramene" id="ABO95385">
    <property type="protein sequence ID" value="ABO95385"/>
    <property type="gene ID" value="OSTLU_30879"/>
</dbReference>
<dbReference type="OrthoDB" id="10415177at2759"/>
<feature type="compositionally biased region" description="Acidic residues" evidence="1">
    <location>
        <begin position="88"/>
        <end position="110"/>
    </location>
</feature>
<evidence type="ECO:0000256" key="1">
    <source>
        <dbReference type="SAM" id="MobiDB-lite"/>
    </source>
</evidence>
<evidence type="ECO:0000313" key="4">
    <source>
        <dbReference type="Proteomes" id="UP000001568"/>
    </source>
</evidence>
<dbReference type="KEGG" id="olu:OSTLU_30879"/>